<feature type="compositionally biased region" description="Low complexity" evidence="1">
    <location>
        <begin position="7"/>
        <end position="23"/>
    </location>
</feature>
<dbReference type="AlphaFoldDB" id="A0A6J4SXF1"/>
<reference evidence="2" key="1">
    <citation type="submission" date="2020-02" db="EMBL/GenBank/DDBJ databases">
        <authorList>
            <person name="Meier V. D."/>
        </authorList>
    </citation>
    <scope>NUCLEOTIDE SEQUENCE</scope>
    <source>
        <strain evidence="2">AVDCRST_MAG85</strain>
    </source>
</reference>
<dbReference type="EMBL" id="CADCVT010000234">
    <property type="protein sequence ID" value="CAA9507737.1"/>
    <property type="molecule type" value="Genomic_DNA"/>
</dbReference>
<sequence>DRDRAARAALRPAEPARGRPAALADRRAHAARRARGELLVPAAPRRLRVDRGTGR</sequence>
<feature type="non-terminal residue" evidence="2">
    <location>
        <position position="55"/>
    </location>
</feature>
<evidence type="ECO:0000313" key="2">
    <source>
        <dbReference type="EMBL" id="CAA9507737.1"/>
    </source>
</evidence>
<proteinExistence type="predicted"/>
<gene>
    <name evidence="2" type="ORF">AVDCRST_MAG85-2142</name>
</gene>
<evidence type="ECO:0000256" key="1">
    <source>
        <dbReference type="SAM" id="MobiDB-lite"/>
    </source>
</evidence>
<feature type="non-terminal residue" evidence="2">
    <location>
        <position position="1"/>
    </location>
</feature>
<feature type="region of interest" description="Disordered" evidence="1">
    <location>
        <begin position="1"/>
        <end position="26"/>
    </location>
</feature>
<organism evidence="2">
    <name type="scientific">uncultured Solirubrobacteraceae bacterium</name>
    <dbReference type="NCBI Taxonomy" id="1162706"/>
    <lineage>
        <taxon>Bacteria</taxon>
        <taxon>Bacillati</taxon>
        <taxon>Actinomycetota</taxon>
        <taxon>Thermoleophilia</taxon>
        <taxon>Solirubrobacterales</taxon>
        <taxon>Solirubrobacteraceae</taxon>
        <taxon>environmental samples</taxon>
    </lineage>
</organism>
<name>A0A6J4SXF1_9ACTN</name>
<protein>
    <submittedName>
        <fullName evidence="2">Uncharacterized protein</fullName>
    </submittedName>
</protein>
<accession>A0A6J4SXF1</accession>